<feature type="compositionally biased region" description="Low complexity" evidence="1">
    <location>
        <begin position="471"/>
        <end position="485"/>
    </location>
</feature>
<feature type="compositionally biased region" description="Basic and acidic residues" evidence="1">
    <location>
        <begin position="437"/>
        <end position="452"/>
    </location>
</feature>
<evidence type="ECO:0008006" key="4">
    <source>
        <dbReference type="Google" id="ProtNLM"/>
    </source>
</evidence>
<feature type="compositionally biased region" description="Basic and acidic residues" evidence="1">
    <location>
        <begin position="536"/>
        <end position="546"/>
    </location>
</feature>
<name>A0A6L6XBA9_9ACTN</name>
<dbReference type="Pfam" id="PF14431">
    <property type="entry name" value="YwqJ-deaminase"/>
    <property type="match status" value="1"/>
</dbReference>
<protein>
    <recommendedName>
        <fullName evidence="4">YwqJ-like deaminase</fullName>
    </recommendedName>
</protein>
<sequence>MSSELIDPNGIPQFTGNLEQLERDATDLSMEASLFRTSGGQVHSIFQGLSAFYEAPEAEDLFATTKPVATRSDAFADQLEKVAQALSDYATEVRPLAKKLKQLQIEASAFVIDDVSTDDDWRKDQDKVDHNNRLVDEVKAAALAFQAAEIECHNKITALVDGIQLKPSSDGETSCGTYGYTEEVLDQAEVLPWGAKAERDYDGIEWLARKAVDFGKGFVVDGIVGTVKAFGTLGGKDGWGAAGEAWTNLAKLGTGLTLTMTPLGGAFWMAKDEQLPGWLRDSRRAVVETGKGLIAYDQWGKNPARAAGLVGFNALTIVATRGAGAAAKGGAAAKTMAVVSKVGRGVDPFTYAAKGVKFAAVKVGDLVAPLRNGGRAGTYAGMADGPYRLVDEGAGAPVRPATVPDDALRYADDKGNTVYLTNKGDLLDEHGKMLQKAEDAPAERLARQRAAETDGAVPPGVRAPEQPPVLAGARAGDGASSAVGRLGEDVPGGGPAHMPGGTAAHVPGSGAADDMGRGASASHEPPGGPSHTSSAHHGDAPPRTDHGGVTGHHATDGPEAGTAPHGDGPGGDGGSGSGMHESGSAGRADEGVRLEPQPDWHGASADRMRHHRLPAVDVSRLSPEGKLAVLKREALRLAEKARAAVRGDNPGRHQLDTGCAGSLLHDNVVTVHSSTTKMHGQKLPHTHEVLKEILQRISDDYNAGRLDSKGSGHGKCAEISLISDRLHQLDPTGTKIRTVADARRALDGAVMHTRRIGDFVRGKTGEVVGRHGDYMRPCDTCKHVLPQLGIRAYE</sequence>
<evidence type="ECO:0000256" key="1">
    <source>
        <dbReference type="SAM" id="MobiDB-lite"/>
    </source>
</evidence>
<evidence type="ECO:0000313" key="2">
    <source>
        <dbReference type="EMBL" id="MVO90760.1"/>
    </source>
</evidence>
<organism evidence="2 3">
    <name type="scientific">Streptomyces typhae</name>
    <dbReference type="NCBI Taxonomy" id="2681492"/>
    <lineage>
        <taxon>Bacteria</taxon>
        <taxon>Bacillati</taxon>
        <taxon>Actinomycetota</taxon>
        <taxon>Actinomycetes</taxon>
        <taxon>Kitasatosporales</taxon>
        <taxon>Streptomycetaceae</taxon>
        <taxon>Streptomyces</taxon>
    </lineage>
</organism>
<dbReference type="AlphaFoldDB" id="A0A6L6XBA9"/>
<dbReference type="Proteomes" id="UP000483802">
    <property type="component" value="Unassembled WGS sequence"/>
</dbReference>
<proteinExistence type="predicted"/>
<accession>A0A6L6XBA9</accession>
<evidence type="ECO:0000313" key="3">
    <source>
        <dbReference type="Proteomes" id="UP000483802"/>
    </source>
</evidence>
<dbReference type="RefSeq" id="WP_343041854.1">
    <property type="nucleotide sequence ID" value="NZ_WPNZ01000038.1"/>
</dbReference>
<dbReference type="EMBL" id="WPNZ01000038">
    <property type="protein sequence ID" value="MVO90760.1"/>
    <property type="molecule type" value="Genomic_DNA"/>
</dbReference>
<comment type="caution">
    <text evidence="2">The sequence shown here is derived from an EMBL/GenBank/DDBJ whole genome shotgun (WGS) entry which is preliminary data.</text>
</comment>
<feature type="compositionally biased region" description="Basic and acidic residues" evidence="1">
    <location>
        <begin position="587"/>
        <end position="598"/>
    </location>
</feature>
<reference evidence="2 3" key="1">
    <citation type="submission" date="2019-11" db="EMBL/GenBank/DDBJ databases">
        <title>Streptomyces typhae sp. nov., a novel endophytic actinomycete isolated from the root of cattail pollen (Typha angustifolia L.).</title>
        <authorList>
            <person name="Peng C."/>
        </authorList>
    </citation>
    <scope>NUCLEOTIDE SEQUENCE [LARGE SCALE GENOMIC DNA]</scope>
    <source>
        <strain evidence="3">p1417</strain>
    </source>
</reference>
<feature type="compositionally biased region" description="Gly residues" evidence="1">
    <location>
        <begin position="567"/>
        <end position="577"/>
    </location>
</feature>
<feature type="region of interest" description="Disordered" evidence="1">
    <location>
        <begin position="437"/>
        <end position="607"/>
    </location>
</feature>
<gene>
    <name evidence="2" type="ORF">GPA10_39980</name>
</gene>
<dbReference type="InterPro" id="IPR025968">
    <property type="entry name" value="YwqJ_deaminase"/>
</dbReference>
<keyword evidence="3" id="KW-1185">Reference proteome</keyword>